<dbReference type="GO" id="GO:0015074">
    <property type="term" value="P:DNA integration"/>
    <property type="evidence" value="ECO:0007669"/>
    <property type="project" value="UniProtKB-KW"/>
</dbReference>
<dbReference type="PROSITE" id="PS51898">
    <property type="entry name" value="TYR_RECOMBINASE"/>
    <property type="match status" value="1"/>
</dbReference>
<name>A0A084UBP4_9HYPH</name>
<dbReference type="PATRIC" id="fig|472175.3.peg.1426"/>
<evidence type="ECO:0000256" key="1">
    <source>
        <dbReference type="ARBA" id="ARBA00022908"/>
    </source>
</evidence>
<evidence type="ECO:0000313" key="4">
    <source>
        <dbReference type="EMBL" id="KFB10380.1"/>
    </source>
</evidence>
<gene>
    <name evidence="4" type="ORF">EL18_01411</name>
</gene>
<dbReference type="Pfam" id="PF00589">
    <property type="entry name" value="Phage_integrase"/>
    <property type="match status" value="1"/>
</dbReference>
<feature type="domain" description="Tyr recombinase" evidence="3">
    <location>
        <begin position="171"/>
        <end position="345"/>
    </location>
</feature>
<dbReference type="InterPro" id="IPR013762">
    <property type="entry name" value="Integrase-like_cat_sf"/>
</dbReference>
<proteinExistence type="predicted"/>
<dbReference type="InterPro" id="IPR002104">
    <property type="entry name" value="Integrase_catalytic"/>
</dbReference>
<dbReference type="Gene3D" id="1.10.443.10">
    <property type="entry name" value="Intergrase catalytic core"/>
    <property type="match status" value="1"/>
</dbReference>
<evidence type="ECO:0000313" key="5">
    <source>
        <dbReference type="Proteomes" id="UP000053675"/>
    </source>
</evidence>
<accession>A0A084UBP4</accession>
<protein>
    <submittedName>
        <fullName evidence="4">Integrase</fullName>
    </submittedName>
</protein>
<evidence type="ECO:0000256" key="2">
    <source>
        <dbReference type="ARBA" id="ARBA00023172"/>
    </source>
</evidence>
<dbReference type="STRING" id="472175.EL18_01411"/>
<dbReference type="Proteomes" id="UP000053675">
    <property type="component" value="Unassembled WGS sequence"/>
</dbReference>
<dbReference type="RefSeq" id="WP_244444531.1">
    <property type="nucleotide sequence ID" value="NZ_JMQM01000001.1"/>
</dbReference>
<keyword evidence="2" id="KW-0233">DNA recombination</keyword>
<reference evidence="4 5" key="1">
    <citation type="submission" date="2014-05" db="EMBL/GenBank/DDBJ databases">
        <title>Draft Genome Sequence of Nitratireductor basaltis Strain UMTGB225, A Marine Bacterium Isolated from Green Barrel Tunicate.</title>
        <authorList>
            <person name="Gan H.Y."/>
        </authorList>
    </citation>
    <scope>NUCLEOTIDE SEQUENCE [LARGE SCALE GENOMIC DNA]</scope>
    <source>
        <strain evidence="4 5">UMTGB225</strain>
    </source>
</reference>
<dbReference type="SUPFAM" id="SSF56349">
    <property type="entry name" value="DNA breaking-rejoining enzymes"/>
    <property type="match status" value="1"/>
</dbReference>
<dbReference type="InterPro" id="IPR050090">
    <property type="entry name" value="Tyrosine_recombinase_XerCD"/>
</dbReference>
<dbReference type="eggNOG" id="COG0582">
    <property type="taxonomic scope" value="Bacteria"/>
</dbReference>
<comment type="caution">
    <text evidence="4">The sequence shown here is derived from an EMBL/GenBank/DDBJ whole genome shotgun (WGS) entry which is preliminary data.</text>
</comment>
<dbReference type="AlphaFoldDB" id="A0A084UBP4"/>
<dbReference type="GO" id="GO:0003677">
    <property type="term" value="F:DNA binding"/>
    <property type="evidence" value="ECO:0007669"/>
    <property type="project" value="InterPro"/>
</dbReference>
<dbReference type="EMBL" id="JMQM01000001">
    <property type="protein sequence ID" value="KFB10380.1"/>
    <property type="molecule type" value="Genomic_DNA"/>
</dbReference>
<sequence length="355" mass="39667">MKVNFPGLVVEPLPSGKKRYRVRPEGDKAKRIRIHCGPDDPDFQRQYLAARRGEKPEPLKAASDYAKPKSIGWMVNAYFEFLEARVQAGTTSPKTLKKKRNLLTRLLERPDRTMLIPQEKLIEMQDAMGATPAQADAFIEAVGVMYDWAIERKYLQQNPARGIKPIYRKGSGAKPWKAADVRAFFAKHRIGTKPHVALSVLLWTGCRIEDLTVLGRSHECVIDGIEALRWTPLKKGSTEVSIPLLPPLKEATRAMTVQGATYVLGRGGKPFASGDSMSAMFKRWCKDAGLADLSAHGVRKGLAELLAELGCSQYEIMAILGHSEAKTSEVYTRRVERWKLAKTAIDRVKVSQAWV</sequence>
<evidence type="ECO:0000259" key="3">
    <source>
        <dbReference type="PROSITE" id="PS51898"/>
    </source>
</evidence>
<keyword evidence="1" id="KW-0229">DNA integration</keyword>
<dbReference type="GO" id="GO:0006310">
    <property type="term" value="P:DNA recombination"/>
    <property type="evidence" value="ECO:0007669"/>
    <property type="project" value="UniProtKB-KW"/>
</dbReference>
<organism evidence="4 5">
    <name type="scientific">Nitratireductor basaltis</name>
    <dbReference type="NCBI Taxonomy" id="472175"/>
    <lineage>
        <taxon>Bacteria</taxon>
        <taxon>Pseudomonadati</taxon>
        <taxon>Pseudomonadota</taxon>
        <taxon>Alphaproteobacteria</taxon>
        <taxon>Hyphomicrobiales</taxon>
        <taxon>Phyllobacteriaceae</taxon>
        <taxon>Nitratireductor</taxon>
    </lineage>
</organism>
<keyword evidence="5" id="KW-1185">Reference proteome</keyword>
<dbReference type="InterPro" id="IPR011010">
    <property type="entry name" value="DNA_brk_join_enz"/>
</dbReference>
<dbReference type="PANTHER" id="PTHR30349">
    <property type="entry name" value="PHAGE INTEGRASE-RELATED"/>
    <property type="match status" value="1"/>
</dbReference>